<evidence type="ECO:0000313" key="7">
    <source>
        <dbReference type="EMBL" id="MDN2479998.1"/>
    </source>
</evidence>
<keyword evidence="4 7" id="KW-0456">Lyase</keyword>
<reference evidence="7" key="1">
    <citation type="submission" date="2024-05" db="EMBL/GenBank/DDBJ databases">
        <title>Genome Sequences of Four Agar- Degrading Marine Bacteria.</title>
        <authorList>
            <person name="Phillips E.K."/>
            <person name="Shaffer J.C."/>
            <person name="Henson M.W."/>
            <person name="Temperton B."/>
            <person name="Thrash C.J."/>
            <person name="Martin M.O."/>
        </authorList>
    </citation>
    <scope>NUCLEOTIDE SEQUENCE</scope>
    <source>
        <strain evidence="7">EKP203</strain>
    </source>
</reference>
<gene>
    <name evidence="7" type="ORF">QWJ08_00970</name>
</gene>
<dbReference type="PANTHER" id="PTHR39210:SF1">
    <property type="entry name" value="HEPARIN-SULFATE LYASE"/>
    <property type="match status" value="1"/>
</dbReference>
<dbReference type="RefSeq" id="WP_289960320.1">
    <property type="nucleotide sequence ID" value="NZ_JAUEOZ010000001.1"/>
</dbReference>
<comment type="subcellular location">
    <subcellularLocation>
        <location evidence="1">Periplasm</location>
    </subcellularLocation>
</comment>
<dbReference type="InterPro" id="IPR012480">
    <property type="entry name" value="Hepar_II_III_C"/>
</dbReference>
<protein>
    <submittedName>
        <fullName evidence="7">Alginate lyase family protein</fullName>
    </submittedName>
</protein>
<accession>A0ABT7XW43</accession>
<dbReference type="Proteomes" id="UP001169719">
    <property type="component" value="Unassembled WGS sequence"/>
</dbReference>
<feature type="domain" description="Heparin-sulfate lyase N-terminal" evidence="6">
    <location>
        <begin position="65"/>
        <end position="237"/>
    </location>
</feature>
<keyword evidence="8" id="KW-1185">Reference proteome</keyword>
<sequence length="494" mass="55849">MSEQTFFDDRTAVFLSEKGNLNSPESWNDSSHSKLWLYNAHYFDDLNSYNYIDRKDLHLELINRWIEDNPPIEGNGWEPYPLSLRIVNWVKWFSRRPLTDKSHLESLSLQAEALTQQLEYHILGNHIFANAKALVFAGCFLNSSHSEKYLHKGLGLLDREISEQFLEDGAHFELSPMYHSILLWDLLELIDLAKTSRNEQLIGRLPILKNTAIKALTWLKSMTHPDGEISFFNDSAIGIAPSPKLVFNYASELNLCPVSDIGPPFINKSSGYTRIEASENVLIFDHGDIGPDYLPGHAHADSLSFELSVSKQRIFVNSGTSMYGISDERHRQRSTCAHNTVVVDGENSSEVWSGFRVARRARSKLLQCNVIEGGGATLEASHNGYKRLSGRVTHTRSIELSDKSLLVVDKLQGEFCEAVACFHLHPSIEVIEAKENLIIVLPNEERFSVAGSGQLEILESTWHPKFGESIPNKKITFSFSTSNHIMSFKRLDTN</sequence>
<organism evidence="7 8">
    <name type="scientific">Vibrio agarivorans</name>
    <dbReference type="NCBI Taxonomy" id="153622"/>
    <lineage>
        <taxon>Bacteria</taxon>
        <taxon>Pseudomonadati</taxon>
        <taxon>Pseudomonadota</taxon>
        <taxon>Gammaproteobacteria</taxon>
        <taxon>Vibrionales</taxon>
        <taxon>Vibrionaceae</taxon>
        <taxon>Vibrio</taxon>
    </lineage>
</organism>
<dbReference type="EMBL" id="JAUEOZ010000001">
    <property type="protein sequence ID" value="MDN2479998.1"/>
    <property type="molecule type" value="Genomic_DNA"/>
</dbReference>
<feature type="domain" description="Heparinase II/III-like C-terminal" evidence="5">
    <location>
        <begin position="269"/>
        <end position="483"/>
    </location>
</feature>
<evidence type="ECO:0000256" key="4">
    <source>
        <dbReference type="ARBA" id="ARBA00023239"/>
    </source>
</evidence>
<dbReference type="Gene3D" id="2.70.98.70">
    <property type="match status" value="1"/>
</dbReference>
<evidence type="ECO:0000259" key="6">
    <source>
        <dbReference type="Pfam" id="PF16889"/>
    </source>
</evidence>
<dbReference type="GO" id="GO:0016829">
    <property type="term" value="F:lyase activity"/>
    <property type="evidence" value="ECO:0007669"/>
    <property type="project" value="UniProtKB-KW"/>
</dbReference>
<dbReference type="Pfam" id="PF16889">
    <property type="entry name" value="Hepar_II_III_N"/>
    <property type="match status" value="1"/>
</dbReference>
<keyword evidence="2" id="KW-0732">Signal</keyword>
<evidence type="ECO:0000256" key="2">
    <source>
        <dbReference type="ARBA" id="ARBA00022729"/>
    </source>
</evidence>
<evidence type="ECO:0000313" key="8">
    <source>
        <dbReference type="Proteomes" id="UP001169719"/>
    </source>
</evidence>
<comment type="caution">
    <text evidence="7">The sequence shown here is derived from an EMBL/GenBank/DDBJ whole genome shotgun (WGS) entry which is preliminary data.</text>
</comment>
<keyword evidence="3" id="KW-0574">Periplasm</keyword>
<dbReference type="PANTHER" id="PTHR39210">
    <property type="entry name" value="HEPARIN-SULFATE LYASE"/>
    <property type="match status" value="1"/>
</dbReference>
<dbReference type="SUPFAM" id="SSF48230">
    <property type="entry name" value="Chondroitin AC/alginate lyase"/>
    <property type="match status" value="1"/>
</dbReference>
<name>A0ABT7XW43_9VIBR</name>
<dbReference type="InterPro" id="IPR031680">
    <property type="entry name" value="Hepar_II_III_N"/>
</dbReference>
<dbReference type="Gene3D" id="1.50.10.100">
    <property type="entry name" value="Chondroitin AC/alginate lyase"/>
    <property type="match status" value="1"/>
</dbReference>
<dbReference type="Pfam" id="PF07940">
    <property type="entry name" value="Hepar_II_III_C"/>
    <property type="match status" value="1"/>
</dbReference>
<evidence type="ECO:0000259" key="5">
    <source>
        <dbReference type="Pfam" id="PF07940"/>
    </source>
</evidence>
<evidence type="ECO:0000256" key="1">
    <source>
        <dbReference type="ARBA" id="ARBA00004418"/>
    </source>
</evidence>
<evidence type="ECO:0000256" key="3">
    <source>
        <dbReference type="ARBA" id="ARBA00022764"/>
    </source>
</evidence>
<proteinExistence type="predicted"/>
<dbReference type="InterPro" id="IPR008929">
    <property type="entry name" value="Chondroitin_lyas"/>
</dbReference>